<keyword evidence="1" id="KW-0472">Membrane</keyword>
<reference evidence="2" key="1">
    <citation type="submission" date="2019-11" db="EMBL/GenBank/DDBJ databases">
        <title>Bipolaris sorokiniana Genome sequencing.</title>
        <authorList>
            <person name="Wang H."/>
        </authorList>
    </citation>
    <scope>NUCLEOTIDE SEQUENCE</scope>
</reference>
<dbReference type="Proteomes" id="UP000624244">
    <property type="component" value="Unassembled WGS sequence"/>
</dbReference>
<feature type="transmembrane region" description="Helical" evidence="1">
    <location>
        <begin position="88"/>
        <end position="105"/>
    </location>
</feature>
<proteinExistence type="predicted"/>
<keyword evidence="1" id="KW-0812">Transmembrane</keyword>
<evidence type="ECO:0000256" key="1">
    <source>
        <dbReference type="SAM" id="Phobius"/>
    </source>
</evidence>
<name>A0A8H5ZI56_COCSA</name>
<evidence type="ECO:0008006" key="4">
    <source>
        <dbReference type="Google" id="ProtNLM"/>
    </source>
</evidence>
<accession>A0A8H5ZI56</accession>
<organism evidence="2 3">
    <name type="scientific">Cochliobolus sativus</name>
    <name type="common">Common root rot and spot blotch fungus</name>
    <name type="synonym">Bipolaris sorokiniana</name>
    <dbReference type="NCBI Taxonomy" id="45130"/>
    <lineage>
        <taxon>Eukaryota</taxon>
        <taxon>Fungi</taxon>
        <taxon>Dikarya</taxon>
        <taxon>Ascomycota</taxon>
        <taxon>Pezizomycotina</taxon>
        <taxon>Dothideomycetes</taxon>
        <taxon>Pleosporomycetidae</taxon>
        <taxon>Pleosporales</taxon>
        <taxon>Pleosporineae</taxon>
        <taxon>Pleosporaceae</taxon>
        <taxon>Bipolaris</taxon>
    </lineage>
</organism>
<evidence type="ECO:0000313" key="2">
    <source>
        <dbReference type="EMBL" id="KAF5849697.1"/>
    </source>
</evidence>
<dbReference type="PANTHER" id="PTHR43313">
    <property type="entry name" value="SHORT-CHAIN DEHYDROGENASE/REDUCTASE FAMILY 9C"/>
    <property type="match status" value="1"/>
</dbReference>
<sequence>MSNNDQQVLGVLTYTKLAEYSRDVRNFTGSIWDATDAHFAHVAGYIKKSLPETWLPERARPRPPPPPPHPIAGAYLYRLQDWVLRHRALTAAIVAFCATGGFLVWQEQKRYNRKRRAKRAGNGARMEVVVEPSWRTELTGTVLAGPPNSPIVRSLSLDLERRGFIVYIVCSNMDEEQQVLGESRADVRPLHLDVVDTMGTQEAMRRFNELLTKPHVAFSGATPHNLNLRGVVLVPDLIYPTGPVETVSPELWSDALNAKVLNTIAVTQALLPTVCEFKSRVLMLTPSIIASLRPPFHSVETTIVSALEGFLASLRGELGTLGIEVLQFHLGTFDLTNVGPKHHVQSRSIGSPHAWPATTRALYASNFEAQARVAQSHGLLNQSGSSVRELHNGVFDALTQRRPQKVWRVGRGSVTYDLVGNWVPRGLIGWMMGLKRVALDTASKPRLEDSVQLQCWEKVDAVA</sequence>
<dbReference type="Pfam" id="PF08643">
    <property type="entry name" value="DUF1776"/>
    <property type="match status" value="1"/>
</dbReference>
<comment type="caution">
    <text evidence="2">The sequence shown here is derived from an EMBL/GenBank/DDBJ whole genome shotgun (WGS) entry which is preliminary data.</text>
</comment>
<dbReference type="PANTHER" id="PTHR43313:SF1">
    <property type="entry name" value="3BETA-HYDROXYSTEROID DEHYDROGENASE DHS-16"/>
    <property type="match status" value="1"/>
</dbReference>
<gene>
    <name evidence="2" type="ORF">GGP41_005106</name>
</gene>
<dbReference type="SUPFAM" id="SSF51735">
    <property type="entry name" value="NAD(P)-binding Rossmann-fold domains"/>
    <property type="match status" value="1"/>
</dbReference>
<protein>
    <recommendedName>
        <fullName evidence="4">DUF1776-domain-containing protein</fullName>
    </recommendedName>
</protein>
<dbReference type="InterPro" id="IPR036291">
    <property type="entry name" value="NAD(P)-bd_dom_sf"/>
</dbReference>
<dbReference type="AlphaFoldDB" id="A0A8H5ZI56"/>
<keyword evidence="1" id="KW-1133">Transmembrane helix</keyword>
<dbReference type="EMBL" id="WNKQ01000008">
    <property type="protein sequence ID" value="KAF5849697.1"/>
    <property type="molecule type" value="Genomic_DNA"/>
</dbReference>
<dbReference type="Gene3D" id="3.40.50.720">
    <property type="entry name" value="NAD(P)-binding Rossmann-like Domain"/>
    <property type="match status" value="1"/>
</dbReference>
<evidence type="ECO:0000313" key="3">
    <source>
        <dbReference type="Proteomes" id="UP000624244"/>
    </source>
</evidence>
<dbReference type="InterPro" id="IPR013952">
    <property type="entry name" value="DUF1776_fun"/>
</dbReference>